<evidence type="ECO:0000313" key="2">
    <source>
        <dbReference type="Proteomes" id="UP000183413"/>
    </source>
</evidence>
<sequence length="81" mass="9236">MARRRAANRAAPSRVAMGVTAACFHTRRTVHPAWNRPHRLRMAVHRGDCVRDEHRVISPALNLRFRLLNAPVLKGEVPRLP</sequence>
<dbReference type="InParanoid" id="A0A1I5GHR0"/>
<evidence type="ECO:0000313" key="1">
    <source>
        <dbReference type="EMBL" id="SFO35568.1"/>
    </source>
</evidence>
<dbReference type="Proteomes" id="UP000183413">
    <property type="component" value="Unassembled WGS sequence"/>
</dbReference>
<keyword evidence="2" id="KW-1185">Reference proteome</keyword>
<protein>
    <submittedName>
        <fullName evidence="1">Uncharacterized protein</fullName>
    </submittedName>
</protein>
<name>A0A1I5GHR0_9ACTN</name>
<reference evidence="1 2" key="1">
    <citation type="submission" date="2016-10" db="EMBL/GenBank/DDBJ databases">
        <authorList>
            <person name="de Groot N.N."/>
        </authorList>
    </citation>
    <scope>NUCLEOTIDE SEQUENCE [LARGE SCALE GENOMIC DNA]</scope>
    <source>
        <strain evidence="1 2">DSM 43067</strain>
    </source>
</reference>
<dbReference type="AlphaFoldDB" id="A0A1I5GHR0"/>
<organism evidence="1 2">
    <name type="scientific">Actinomadura madurae</name>
    <dbReference type="NCBI Taxonomy" id="1993"/>
    <lineage>
        <taxon>Bacteria</taxon>
        <taxon>Bacillati</taxon>
        <taxon>Actinomycetota</taxon>
        <taxon>Actinomycetes</taxon>
        <taxon>Streptosporangiales</taxon>
        <taxon>Thermomonosporaceae</taxon>
        <taxon>Actinomadura</taxon>
    </lineage>
</organism>
<accession>A0A1I5GHR0</accession>
<proteinExistence type="predicted"/>
<dbReference type="EMBL" id="FOVH01000005">
    <property type="protein sequence ID" value="SFO35568.1"/>
    <property type="molecule type" value="Genomic_DNA"/>
</dbReference>
<gene>
    <name evidence="1" type="ORF">SAMN04489713_105215</name>
</gene>